<reference evidence="1 2" key="2">
    <citation type="journal article" date="2022" name="Mol. Ecol. Resour.">
        <title>The genomes of chicory, endive, great burdock and yacon provide insights into Asteraceae paleo-polyploidization history and plant inulin production.</title>
        <authorList>
            <person name="Fan W."/>
            <person name="Wang S."/>
            <person name="Wang H."/>
            <person name="Wang A."/>
            <person name="Jiang F."/>
            <person name="Liu H."/>
            <person name="Zhao H."/>
            <person name="Xu D."/>
            <person name="Zhang Y."/>
        </authorList>
    </citation>
    <scope>NUCLEOTIDE SEQUENCE [LARGE SCALE GENOMIC DNA]</scope>
    <source>
        <strain evidence="2">cv. Yunnan</strain>
        <tissue evidence="1">Leaves</tissue>
    </source>
</reference>
<dbReference type="Proteomes" id="UP001056120">
    <property type="component" value="Linkage Group LG22"/>
</dbReference>
<reference evidence="2" key="1">
    <citation type="journal article" date="2022" name="Mol. Ecol. Resour.">
        <title>The genomes of chicory, endive, great burdock and yacon provide insights into Asteraceae palaeo-polyploidization history and plant inulin production.</title>
        <authorList>
            <person name="Fan W."/>
            <person name="Wang S."/>
            <person name="Wang H."/>
            <person name="Wang A."/>
            <person name="Jiang F."/>
            <person name="Liu H."/>
            <person name="Zhao H."/>
            <person name="Xu D."/>
            <person name="Zhang Y."/>
        </authorList>
    </citation>
    <scope>NUCLEOTIDE SEQUENCE [LARGE SCALE GENOMIC DNA]</scope>
    <source>
        <strain evidence="2">cv. Yunnan</strain>
    </source>
</reference>
<proteinExistence type="predicted"/>
<keyword evidence="2" id="KW-1185">Reference proteome</keyword>
<evidence type="ECO:0000313" key="2">
    <source>
        <dbReference type="Proteomes" id="UP001056120"/>
    </source>
</evidence>
<gene>
    <name evidence="1" type="ORF">L1987_64673</name>
</gene>
<sequence length="253" mass="28836">MARLRSTDTTNPHGTGQSRPSTGNASGDLSINKNPSSSPLRSELLLSHAMSMKNRFTPSKHLKLESEEQSETRRWMNKSSVEVKEVNSMKIDGQVRRTRVLIENLGFFVLLDQNLDWGIATWAQDSIKAGRVKDIVDSDIKGEISTKCLKQFARIAERCLDNHPKNRPNMDEVVLGLEHVLTLQEKTSNLLQTTRKTIFGRMVHKFSFTENGQNSGIPIFSFMYGFWITHALEALHRYEFWILHAEEVEATYA</sequence>
<name>A0ACB9BSE7_9ASTR</name>
<accession>A0ACB9BSE7</accession>
<comment type="caution">
    <text evidence="1">The sequence shown here is derived from an EMBL/GenBank/DDBJ whole genome shotgun (WGS) entry which is preliminary data.</text>
</comment>
<dbReference type="EMBL" id="CM042039">
    <property type="protein sequence ID" value="KAI3724905.1"/>
    <property type="molecule type" value="Genomic_DNA"/>
</dbReference>
<organism evidence="1 2">
    <name type="scientific">Smallanthus sonchifolius</name>
    <dbReference type="NCBI Taxonomy" id="185202"/>
    <lineage>
        <taxon>Eukaryota</taxon>
        <taxon>Viridiplantae</taxon>
        <taxon>Streptophyta</taxon>
        <taxon>Embryophyta</taxon>
        <taxon>Tracheophyta</taxon>
        <taxon>Spermatophyta</taxon>
        <taxon>Magnoliopsida</taxon>
        <taxon>eudicotyledons</taxon>
        <taxon>Gunneridae</taxon>
        <taxon>Pentapetalae</taxon>
        <taxon>asterids</taxon>
        <taxon>campanulids</taxon>
        <taxon>Asterales</taxon>
        <taxon>Asteraceae</taxon>
        <taxon>Asteroideae</taxon>
        <taxon>Heliantheae alliance</taxon>
        <taxon>Millerieae</taxon>
        <taxon>Smallanthus</taxon>
    </lineage>
</organism>
<protein>
    <submittedName>
        <fullName evidence="1">Uncharacterized protein</fullName>
    </submittedName>
</protein>
<evidence type="ECO:0000313" key="1">
    <source>
        <dbReference type="EMBL" id="KAI3724905.1"/>
    </source>
</evidence>